<proteinExistence type="predicted"/>
<dbReference type="AlphaFoldDB" id="A0A0L7L307"/>
<dbReference type="EMBL" id="JTDY01003380">
    <property type="protein sequence ID" value="KOB69644.1"/>
    <property type="molecule type" value="Genomic_DNA"/>
</dbReference>
<keyword evidence="1" id="KW-0175">Coiled coil</keyword>
<dbReference type="STRING" id="104452.A0A0L7L307"/>
<gene>
    <name evidence="2" type="ORF">OBRU01_15237</name>
</gene>
<dbReference type="GO" id="GO:0005737">
    <property type="term" value="C:cytoplasm"/>
    <property type="evidence" value="ECO:0007669"/>
    <property type="project" value="TreeGrafter"/>
</dbReference>
<evidence type="ECO:0000313" key="2">
    <source>
        <dbReference type="EMBL" id="KOB69644.1"/>
    </source>
</evidence>
<evidence type="ECO:0000256" key="1">
    <source>
        <dbReference type="ARBA" id="ARBA00023054"/>
    </source>
</evidence>
<dbReference type="Proteomes" id="UP000037510">
    <property type="component" value="Unassembled WGS sequence"/>
</dbReference>
<dbReference type="PANTHER" id="PTHR45956">
    <property type="entry name" value="RUN AND FYVE DOMAIN-CONTAINING PROTEIN 2-LIKE PROTEIN"/>
    <property type="match status" value="1"/>
</dbReference>
<comment type="caution">
    <text evidence="2">The sequence shown here is derived from an EMBL/GenBank/DDBJ whole genome shotgun (WGS) entry which is preliminary data.</text>
</comment>
<sequence>MLNQSLDLEESARSLGQKAAVAETKAVAAEGDLRIEREWRISLQKYLSLQEEQHILRTQYSDAQKTLEEVGATLSENKLQLAELLEREASSAAGDDSPAWTSDKDAVACTACTKEFTIARRKVLYYYPTQRKKLKPL</sequence>
<name>A0A0L7L307_OPEBR</name>
<keyword evidence="3" id="KW-1185">Reference proteome</keyword>
<evidence type="ECO:0000313" key="3">
    <source>
        <dbReference type="Proteomes" id="UP000037510"/>
    </source>
</evidence>
<dbReference type="InterPro" id="IPR047335">
    <property type="entry name" value="RUFY1-3"/>
</dbReference>
<dbReference type="PANTHER" id="PTHR45956:SF6">
    <property type="entry name" value="RUN DOMAIN-CONTAINING PROTEIN"/>
    <property type="match status" value="1"/>
</dbReference>
<accession>A0A0L7L307</accession>
<organism evidence="2 3">
    <name type="scientific">Operophtera brumata</name>
    <name type="common">Winter moth</name>
    <name type="synonym">Phalaena brumata</name>
    <dbReference type="NCBI Taxonomy" id="104452"/>
    <lineage>
        <taxon>Eukaryota</taxon>
        <taxon>Metazoa</taxon>
        <taxon>Ecdysozoa</taxon>
        <taxon>Arthropoda</taxon>
        <taxon>Hexapoda</taxon>
        <taxon>Insecta</taxon>
        <taxon>Pterygota</taxon>
        <taxon>Neoptera</taxon>
        <taxon>Endopterygota</taxon>
        <taxon>Lepidoptera</taxon>
        <taxon>Glossata</taxon>
        <taxon>Ditrysia</taxon>
        <taxon>Geometroidea</taxon>
        <taxon>Geometridae</taxon>
        <taxon>Larentiinae</taxon>
        <taxon>Operophtera</taxon>
    </lineage>
</organism>
<reference evidence="2 3" key="1">
    <citation type="journal article" date="2015" name="Genome Biol. Evol.">
        <title>The genome of winter moth (Operophtera brumata) provides a genomic perspective on sexual dimorphism and phenology.</title>
        <authorList>
            <person name="Derks M.F."/>
            <person name="Smit S."/>
            <person name="Salis L."/>
            <person name="Schijlen E."/>
            <person name="Bossers A."/>
            <person name="Mateman C."/>
            <person name="Pijl A.S."/>
            <person name="de Ridder D."/>
            <person name="Groenen M.A."/>
            <person name="Visser M.E."/>
            <person name="Megens H.J."/>
        </authorList>
    </citation>
    <scope>NUCLEOTIDE SEQUENCE [LARGE SCALE GENOMIC DNA]</scope>
    <source>
        <strain evidence="2">WM2013NL</strain>
        <tissue evidence="2">Head and thorax</tissue>
    </source>
</reference>
<protein>
    <submittedName>
        <fullName evidence="2">Sarcolemmal associated protein-2</fullName>
    </submittedName>
</protein>